<reference evidence="1" key="2">
    <citation type="submission" date="2020-05" db="UniProtKB">
        <authorList>
            <consortium name="EnsemblMetazoa"/>
        </authorList>
    </citation>
    <scope>IDENTIFICATION</scope>
    <source>
        <strain evidence="1">LVP_AGWG</strain>
    </source>
</reference>
<dbReference type="OrthoDB" id="7766823at2759"/>
<reference evidence="1 2" key="1">
    <citation type="submission" date="2017-06" db="EMBL/GenBank/DDBJ databases">
        <title>Aedes aegypti genome working group (AGWG) sequencing and assembly.</title>
        <authorList>
            <consortium name="Aedes aegypti Genome Working Group (AGWG)"/>
            <person name="Matthews B.J."/>
        </authorList>
    </citation>
    <scope>NUCLEOTIDE SEQUENCE [LARGE SCALE GENOMIC DNA]</scope>
    <source>
        <strain evidence="1 2">LVP_AGWG</strain>
    </source>
</reference>
<proteinExistence type="predicted"/>
<evidence type="ECO:0000313" key="2">
    <source>
        <dbReference type="Proteomes" id="UP000008820"/>
    </source>
</evidence>
<accession>A0A6I8U680</accession>
<gene>
    <name evidence="1" type="primary">110675564</name>
</gene>
<sequence length="203" mass="22417">MFAKPGIPTNKNYGIVLLFLTISGTLALLPEDGEQSNGNWMSHVSDCFTGESSFGAHQSVCQQLRAVDDCCQRNADYTGAVVGCQSELNKMLVNAVSQTRNRFCKGELPSNQTNSTSRIWDCNSELETLFGLCLGQLVHLASLPFEAFSFVECHLIYSMQHCASNELLNCRSPILLDIFNRFQRNLLAKTPCVELENANEPAA</sequence>
<dbReference type="EnsemblMetazoa" id="AAEL025731-RA">
    <property type="protein sequence ID" value="AAEL025731-PA"/>
    <property type="gene ID" value="AAEL025731"/>
</dbReference>
<keyword evidence="2" id="KW-1185">Reference proteome</keyword>
<name>A0A6I8U680_AEDAE</name>
<organism evidence="1 2">
    <name type="scientific">Aedes aegypti</name>
    <name type="common">Yellowfever mosquito</name>
    <name type="synonym">Culex aegypti</name>
    <dbReference type="NCBI Taxonomy" id="7159"/>
    <lineage>
        <taxon>Eukaryota</taxon>
        <taxon>Metazoa</taxon>
        <taxon>Ecdysozoa</taxon>
        <taxon>Arthropoda</taxon>
        <taxon>Hexapoda</taxon>
        <taxon>Insecta</taxon>
        <taxon>Pterygota</taxon>
        <taxon>Neoptera</taxon>
        <taxon>Endopterygota</taxon>
        <taxon>Diptera</taxon>
        <taxon>Nematocera</taxon>
        <taxon>Culicoidea</taxon>
        <taxon>Culicidae</taxon>
        <taxon>Culicinae</taxon>
        <taxon>Aedini</taxon>
        <taxon>Aedes</taxon>
        <taxon>Stegomyia</taxon>
    </lineage>
</organism>
<dbReference type="InParanoid" id="A0A6I8U680"/>
<dbReference type="Proteomes" id="UP000008820">
    <property type="component" value="Chromosome 2"/>
</dbReference>
<dbReference type="AlphaFoldDB" id="A0A6I8U680"/>
<protein>
    <submittedName>
        <fullName evidence="1">Uncharacterized protein</fullName>
    </submittedName>
</protein>
<evidence type="ECO:0000313" key="1">
    <source>
        <dbReference type="EnsemblMetazoa" id="AAEL025731-PA"/>
    </source>
</evidence>